<name>W4MFE3_9BACT</name>
<dbReference type="InterPro" id="IPR014917">
    <property type="entry name" value="DUF1800"/>
</dbReference>
<dbReference type="HOGENOM" id="CLU_026001_1_2_7"/>
<evidence type="ECO:0008006" key="3">
    <source>
        <dbReference type="Google" id="ProtNLM"/>
    </source>
</evidence>
<comment type="caution">
    <text evidence="1">The sequence shown here is derived from an EMBL/GenBank/DDBJ whole genome shotgun (WGS) entry which is preliminary data.</text>
</comment>
<dbReference type="Pfam" id="PF08811">
    <property type="entry name" value="DUF1800"/>
    <property type="match status" value="1"/>
</dbReference>
<reference evidence="1 2" key="1">
    <citation type="journal article" date="2014" name="Nature">
        <title>An environmental bacterial taxon with a large and distinct metabolic repertoire.</title>
        <authorList>
            <person name="Wilson M.C."/>
            <person name="Mori T."/>
            <person name="Ruckert C."/>
            <person name="Uria A.R."/>
            <person name="Helf M.J."/>
            <person name="Takada K."/>
            <person name="Gernert C."/>
            <person name="Steffens U.A."/>
            <person name="Heycke N."/>
            <person name="Schmitt S."/>
            <person name="Rinke C."/>
            <person name="Helfrich E.J."/>
            <person name="Brachmann A.O."/>
            <person name="Gurgui C."/>
            <person name="Wakimoto T."/>
            <person name="Kracht M."/>
            <person name="Crusemann M."/>
            <person name="Hentschel U."/>
            <person name="Abe I."/>
            <person name="Matsunaga S."/>
            <person name="Kalinowski J."/>
            <person name="Takeyama H."/>
            <person name="Piel J."/>
        </authorList>
    </citation>
    <scope>NUCLEOTIDE SEQUENCE [LARGE SCALE GENOMIC DNA]</scope>
    <source>
        <strain evidence="2">TSY2</strain>
    </source>
</reference>
<sequence>MDTSDRIVHLLRRSGFAAAPEDIERGIAQGLEHTVEALVEFEQASEIDLIVHGLDVDSPRPPPRFLETLQIWWLKTMVSTTRPLQEKMVLFWHDLFATSKDGVKDVRQMYLQNQNFRGNFNPDTGRIINAEPDNPFPVGNFQQMLVYLTKDPAMLYWLDNRLNRRLNDEVGGNENYARELHELFSMGAEDAVARVPNYTERDVRQAARALTGWTVNTRLDERNNFPRTFRFDAERHDPGPYEHLGHVGGDNADFIFQNIVTHRHPGQRQSAVGRFLGFRLFSFFGYENPEPEIVNALAGVFDGANGEAPYEIRSMLRTLFMPGNPVSEAFYSEQAFRAHVKSPAEYLVGTVTLLKPSKLDWEEPHTKAFVTHSLQNMGQTLFRPPNVNGWREGLGWMNASLAMARFNFANALTSGPRKDDPLFDVSAFLERNDLQEASSEEMVDAVTLLLLQAPVSDHARQMLVDYMNAPIRVLDHAERLNIKVRGLIHLIMCMPRYQLS</sequence>
<accession>W4MFE3</accession>
<proteinExistence type="predicted"/>
<keyword evidence="2" id="KW-1185">Reference proteome</keyword>
<dbReference type="AlphaFoldDB" id="W4MFE3"/>
<dbReference type="Proteomes" id="UP000019140">
    <property type="component" value="Unassembled WGS sequence"/>
</dbReference>
<protein>
    <recommendedName>
        <fullName evidence="3">DUF1800 domain-containing protein</fullName>
    </recommendedName>
</protein>
<gene>
    <name evidence="1" type="ORF">ETSY2_02530</name>
</gene>
<evidence type="ECO:0000313" key="2">
    <source>
        <dbReference type="Proteomes" id="UP000019140"/>
    </source>
</evidence>
<evidence type="ECO:0000313" key="1">
    <source>
        <dbReference type="EMBL" id="ETX08923.1"/>
    </source>
</evidence>
<dbReference type="EMBL" id="AZHX01000104">
    <property type="protein sequence ID" value="ETX08923.1"/>
    <property type="molecule type" value="Genomic_DNA"/>
</dbReference>
<organism evidence="1 2">
    <name type="scientific">Candidatus Entotheonella gemina</name>
    <dbReference type="NCBI Taxonomy" id="1429439"/>
    <lineage>
        <taxon>Bacteria</taxon>
        <taxon>Pseudomonadati</taxon>
        <taxon>Nitrospinota/Tectimicrobiota group</taxon>
        <taxon>Candidatus Tectimicrobiota</taxon>
        <taxon>Candidatus Entotheonellia</taxon>
        <taxon>Candidatus Entotheonellales</taxon>
        <taxon>Candidatus Entotheonellaceae</taxon>
        <taxon>Candidatus Entotheonella</taxon>
    </lineage>
</organism>